<protein>
    <recommendedName>
        <fullName evidence="3">Peptidylprolyl isomerase</fullName>
    </recommendedName>
</protein>
<proteinExistence type="predicted"/>
<accession>A0ABY4BGH1</accession>
<name>A0ABY4BGH1_9FLAO</name>
<dbReference type="RefSeq" id="WP_243576199.1">
    <property type="nucleotide sequence ID" value="NZ_CP094529.1"/>
</dbReference>
<organism evidence="1 2">
    <name type="scientific">Chryseobacterium oryzae</name>
    <dbReference type="NCBI Taxonomy" id="2929799"/>
    <lineage>
        <taxon>Bacteria</taxon>
        <taxon>Pseudomonadati</taxon>
        <taxon>Bacteroidota</taxon>
        <taxon>Flavobacteriia</taxon>
        <taxon>Flavobacteriales</taxon>
        <taxon>Weeksellaceae</taxon>
        <taxon>Chryseobacterium group</taxon>
        <taxon>Chryseobacterium</taxon>
    </lineage>
</organism>
<evidence type="ECO:0008006" key="3">
    <source>
        <dbReference type="Google" id="ProtNLM"/>
    </source>
</evidence>
<sequence>MKKIFLYILAGSLCFTACKKDDEVERFVEPDDIAVRNSYDEQAIQKFMDANYLDSQGNVKAFSASDPADDNFKKLSELNPVKLPSGVIYIKKVDAQPNPGVAINTDSNSNTASLVKMMIRANYYVATDLDGDVSLTSYGALVNTIDSNPSPVTDPKFYYVKKSVLDAATTDIAKQRSYYEIEGFQEGLSYFTGFQGMPNEANYNLQGVIIVPSKAAFARNENYYGLKNTTFVFNFQVYNTQVRPADQQ</sequence>
<evidence type="ECO:0000313" key="2">
    <source>
        <dbReference type="Proteomes" id="UP000831068"/>
    </source>
</evidence>
<keyword evidence="2" id="KW-1185">Reference proteome</keyword>
<dbReference type="Proteomes" id="UP000831068">
    <property type="component" value="Chromosome"/>
</dbReference>
<dbReference type="EMBL" id="CP094529">
    <property type="protein sequence ID" value="UOE37829.1"/>
    <property type="molecule type" value="Genomic_DNA"/>
</dbReference>
<evidence type="ECO:0000313" key="1">
    <source>
        <dbReference type="EMBL" id="UOE37829.1"/>
    </source>
</evidence>
<reference evidence="1 2" key="1">
    <citation type="submission" date="2022-03" db="EMBL/GenBank/DDBJ databases">
        <title>Chryseobacterium sp. isolated from the Andong Sikhe.</title>
        <authorList>
            <person name="Won M."/>
            <person name="Kim S.-J."/>
            <person name="Kwon S.-W."/>
        </authorList>
    </citation>
    <scope>NUCLEOTIDE SEQUENCE [LARGE SCALE GENOMIC DNA]</scope>
    <source>
        <strain evidence="1 2">ADR-1</strain>
    </source>
</reference>
<gene>
    <name evidence="1" type="ORF">MTP08_12355</name>
</gene>